<dbReference type="PANTHER" id="PTHR13043:SF1">
    <property type="entry name" value="EXOCYST COMPLEX COMPONENT 2"/>
    <property type="match status" value="1"/>
</dbReference>
<keyword evidence="2 4" id="KW-0813">Transport</keyword>
<evidence type="ECO:0000313" key="6">
    <source>
        <dbReference type="Ensembl" id="ENSCSAVP00000016414.1"/>
    </source>
</evidence>
<reference evidence="6" key="3">
    <citation type="submission" date="2025-09" db="UniProtKB">
        <authorList>
            <consortium name="Ensembl"/>
        </authorList>
    </citation>
    <scope>IDENTIFICATION</scope>
</reference>
<dbReference type="GO" id="GO:0000145">
    <property type="term" value="C:exocyst"/>
    <property type="evidence" value="ECO:0007669"/>
    <property type="project" value="UniProtKB-UniRule"/>
</dbReference>
<dbReference type="GO" id="GO:0006893">
    <property type="term" value="P:Golgi to plasma membrane transport"/>
    <property type="evidence" value="ECO:0007669"/>
    <property type="project" value="UniProtKB-UniRule"/>
</dbReference>
<dbReference type="eggNOG" id="KOG2347">
    <property type="taxonomic scope" value="Eukaryota"/>
</dbReference>
<dbReference type="Proteomes" id="UP000007875">
    <property type="component" value="Unassembled WGS sequence"/>
</dbReference>
<name>H2ZFP8_CIOSA</name>
<dbReference type="GeneTree" id="ENSGT00390000010872"/>
<dbReference type="STRING" id="51511.ENSCSAVP00000016414"/>
<dbReference type="InterPro" id="IPR029175">
    <property type="entry name" value="EXOC2/Sec5"/>
</dbReference>
<dbReference type="InterPro" id="IPR013783">
    <property type="entry name" value="Ig-like_fold"/>
</dbReference>
<dbReference type="Gene3D" id="2.60.40.10">
    <property type="entry name" value="Immunoglobulins"/>
    <property type="match status" value="1"/>
</dbReference>
<sequence length="288" mass="32435">MTVEWISMSKIICRTAAGLGKGNIIVITKSGGTGTSTVTFTGLPVKKVGPLESSSVWVDESEWVDQRLDRVQKSTTMSLRTDPLGLNSEELGHKTQVYMQLADLFGKGSPDPTDQNFDPSWFLLERHCDTSFSKLKEGHAYMKRRANRNTNNAPLNHVKDSLPVFFEVQETLSGIHHKMMKDGSGRNNANLTDKLETTLNEASENANTLFKTVLSCKDRADSIRNTLNVLQRFKFLFNLPLSIEKNILKGDYGVVINDYRKSKVIVLRKLMLKSLKKCLRRLKRGLTI</sequence>
<dbReference type="InterPro" id="IPR039481">
    <property type="entry name" value="EXOC2/Sec5_N_dom"/>
</dbReference>
<accession>H2ZFP8</accession>
<reference evidence="7" key="1">
    <citation type="submission" date="2003-08" db="EMBL/GenBank/DDBJ databases">
        <authorList>
            <person name="Birren B."/>
            <person name="Nusbaum C."/>
            <person name="Abebe A."/>
            <person name="Abouelleil A."/>
            <person name="Adekoya E."/>
            <person name="Ait-zahra M."/>
            <person name="Allen N."/>
            <person name="Allen T."/>
            <person name="An P."/>
            <person name="Anderson M."/>
            <person name="Anderson S."/>
            <person name="Arachchi H."/>
            <person name="Armbruster J."/>
            <person name="Bachantsang P."/>
            <person name="Baldwin J."/>
            <person name="Barry A."/>
            <person name="Bayul T."/>
            <person name="Blitshsteyn B."/>
            <person name="Bloom T."/>
            <person name="Blye J."/>
            <person name="Boguslavskiy L."/>
            <person name="Borowsky M."/>
            <person name="Boukhgalter B."/>
            <person name="Brunache A."/>
            <person name="Butler J."/>
            <person name="Calixte N."/>
            <person name="Calvo S."/>
            <person name="Camarata J."/>
            <person name="Campo K."/>
            <person name="Chang J."/>
            <person name="Cheshatsang Y."/>
            <person name="Citroen M."/>
            <person name="Collymore A."/>
            <person name="Considine T."/>
            <person name="Cook A."/>
            <person name="Cooke P."/>
            <person name="Corum B."/>
            <person name="Cuomo C."/>
            <person name="David R."/>
            <person name="Dawoe T."/>
            <person name="Degray S."/>
            <person name="Dodge S."/>
            <person name="Dooley K."/>
            <person name="Dorje P."/>
            <person name="Dorjee K."/>
            <person name="Dorris L."/>
            <person name="Duffey N."/>
            <person name="Dupes A."/>
            <person name="Elkins T."/>
            <person name="Engels R."/>
            <person name="Erickson J."/>
            <person name="Farina A."/>
            <person name="Faro S."/>
            <person name="Ferreira P."/>
            <person name="Fischer H."/>
            <person name="Fitzgerald M."/>
            <person name="Foley K."/>
            <person name="Gage D."/>
            <person name="Galagan J."/>
            <person name="Gearin G."/>
            <person name="Gnerre S."/>
            <person name="Gnirke A."/>
            <person name="Goyette A."/>
            <person name="Graham J."/>
            <person name="Grandbois E."/>
            <person name="Gyaltsen K."/>
            <person name="Hafez N."/>
            <person name="Hagopian D."/>
            <person name="Hagos B."/>
            <person name="Hall J."/>
            <person name="Hatcher B."/>
            <person name="Heller A."/>
            <person name="Higgins H."/>
            <person name="Honan T."/>
            <person name="Horn A."/>
            <person name="Houde N."/>
            <person name="Hughes L."/>
            <person name="Hulme W."/>
            <person name="Husby E."/>
            <person name="Iliev I."/>
            <person name="Jaffe D."/>
            <person name="Jones C."/>
            <person name="Kamal M."/>
            <person name="Kamat A."/>
            <person name="Kamvysselis M."/>
            <person name="Karlsson E."/>
            <person name="Kells C."/>
            <person name="Kieu A."/>
            <person name="Kisner P."/>
            <person name="Kodira C."/>
            <person name="Kulbokas E."/>
            <person name="Labutti K."/>
            <person name="Lama D."/>
            <person name="Landers T."/>
            <person name="Leger J."/>
            <person name="Levine S."/>
            <person name="Lewis D."/>
            <person name="Lewis T."/>
            <person name="Lindblad-toh K."/>
            <person name="Liu X."/>
            <person name="Lokyitsang T."/>
            <person name="Lokyitsang Y."/>
            <person name="Lucien O."/>
            <person name="Lui A."/>
            <person name="Ma L.J."/>
            <person name="Mabbitt R."/>
            <person name="Macdonald J."/>
            <person name="Maclean C."/>
            <person name="Major J."/>
            <person name="Manning J."/>
            <person name="Marabella R."/>
            <person name="Maru K."/>
            <person name="Matthews C."/>
            <person name="Mauceli E."/>
            <person name="Mccarthy M."/>
            <person name="Mcdonough S."/>
            <person name="Mcghee T."/>
            <person name="Meldrim J."/>
            <person name="Meneus L."/>
            <person name="Mesirov J."/>
            <person name="Mihalev A."/>
            <person name="Mihova T."/>
            <person name="Mikkelsen T."/>
            <person name="Mlenga V."/>
            <person name="Moru K."/>
            <person name="Mozes J."/>
            <person name="Mulrain L."/>
            <person name="Munson G."/>
            <person name="Naylor J."/>
            <person name="Newes C."/>
            <person name="Nguyen C."/>
            <person name="Nguyen N."/>
            <person name="Nguyen T."/>
            <person name="Nicol R."/>
            <person name="Nielsen C."/>
            <person name="Nizzari M."/>
            <person name="Norbu C."/>
            <person name="Norbu N."/>
            <person name="O'donnell P."/>
            <person name="Okoawo O."/>
            <person name="O'leary S."/>
            <person name="Omotosho B."/>
            <person name="O'neill K."/>
            <person name="Osman S."/>
            <person name="Parker S."/>
            <person name="Perrin D."/>
            <person name="Phunkhang P."/>
            <person name="Piqani B."/>
            <person name="Purcell S."/>
            <person name="Rachupka T."/>
            <person name="Ramasamy U."/>
            <person name="Rameau R."/>
            <person name="Ray V."/>
            <person name="Raymond C."/>
            <person name="Retta R."/>
            <person name="Richardson S."/>
            <person name="Rise C."/>
            <person name="Rodriguez J."/>
            <person name="Rogers J."/>
            <person name="Rogov P."/>
            <person name="Rutman M."/>
            <person name="Schupbach R."/>
            <person name="Seaman C."/>
            <person name="Settipalli S."/>
            <person name="Sharpe T."/>
            <person name="Sheridan J."/>
            <person name="Sherpa N."/>
            <person name="Shi J."/>
            <person name="Smirnov S."/>
            <person name="Smith C."/>
            <person name="Sougnez C."/>
            <person name="Spencer B."/>
            <person name="Stalker J."/>
            <person name="Stange-thomann N."/>
            <person name="Stavropoulos S."/>
            <person name="Stetson K."/>
            <person name="Stone C."/>
            <person name="Stone S."/>
            <person name="Stubbs M."/>
            <person name="Talamas J."/>
            <person name="Tchuinga P."/>
            <person name="Tenzing P."/>
            <person name="Tesfaye S."/>
            <person name="Theodore J."/>
            <person name="Thoulutsang Y."/>
            <person name="Topham K."/>
            <person name="Towey S."/>
            <person name="Tsamla T."/>
            <person name="Tsomo N."/>
            <person name="Vallee D."/>
            <person name="Vassiliev H."/>
            <person name="Venkataraman V."/>
            <person name="Vinson J."/>
            <person name="Vo A."/>
            <person name="Wade C."/>
            <person name="Wang S."/>
            <person name="Wangchuk T."/>
            <person name="Wangdi T."/>
            <person name="Whittaker C."/>
            <person name="Wilkinson J."/>
            <person name="Wu Y."/>
            <person name="Wyman D."/>
            <person name="Yadav S."/>
            <person name="Yang S."/>
            <person name="Yang X."/>
            <person name="Yeager S."/>
            <person name="Yee E."/>
            <person name="Young G."/>
            <person name="Zainoun J."/>
            <person name="Zembeck L."/>
            <person name="Zimmer A."/>
            <person name="Zody M."/>
            <person name="Lander E."/>
        </authorList>
    </citation>
    <scope>NUCLEOTIDE SEQUENCE [LARGE SCALE GENOMIC DNA]</scope>
</reference>
<evidence type="ECO:0000313" key="7">
    <source>
        <dbReference type="Proteomes" id="UP000007875"/>
    </source>
</evidence>
<dbReference type="PANTHER" id="PTHR13043">
    <property type="entry name" value="EXOCYST COMPLEX COMPONENT SEC5"/>
    <property type="match status" value="1"/>
</dbReference>
<comment type="subunit">
    <text evidence="4">Component of the exocyst complex.</text>
</comment>
<protein>
    <recommendedName>
        <fullName evidence="4">Exocyst complex component 2</fullName>
    </recommendedName>
</protein>
<evidence type="ECO:0000256" key="3">
    <source>
        <dbReference type="ARBA" id="ARBA00022483"/>
    </source>
</evidence>
<organism evidence="6 7">
    <name type="scientific">Ciona savignyi</name>
    <name type="common">Pacific transparent sea squirt</name>
    <dbReference type="NCBI Taxonomy" id="51511"/>
    <lineage>
        <taxon>Eukaryota</taxon>
        <taxon>Metazoa</taxon>
        <taxon>Chordata</taxon>
        <taxon>Tunicata</taxon>
        <taxon>Ascidiacea</taxon>
        <taxon>Phlebobranchia</taxon>
        <taxon>Cionidae</taxon>
        <taxon>Ciona</taxon>
    </lineage>
</organism>
<dbReference type="InParanoid" id="H2ZFP8"/>
<keyword evidence="4" id="KW-0653">Protein transport</keyword>
<dbReference type="Ensembl" id="ENSCSAVT00000016595.1">
    <property type="protein sequence ID" value="ENSCSAVP00000016414.1"/>
    <property type="gene ID" value="ENSCSAVG00000009658.1"/>
</dbReference>
<comment type="similarity">
    <text evidence="1 4">Belongs to the SEC5 family.</text>
</comment>
<evidence type="ECO:0000256" key="2">
    <source>
        <dbReference type="ARBA" id="ARBA00022448"/>
    </source>
</evidence>
<feature type="domain" description="Exocyst complex component EXOC2/Sec5 N-terminal" evidence="5">
    <location>
        <begin position="81"/>
        <end position="267"/>
    </location>
</feature>
<proteinExistence type="inferred from homology"/>
<evidence type="ECO:0000259" key="5">
    <source>
        <dbReference type="Pfam" id="PF15469"/>
    </source>
</evidence>
<keyword evidence="3 4" id="KW-0268">Exocytosis</keyword>
<keyword evidence="7" id="KW-1185">Reference proteome</keyword>
<evidence type="ECO:0000256" key="4">
    <source>
        <dbReference type="RuleBase" id="RU365069"/>
    </source>
</evidence>
<evidence type="ECO:0000256" key="1">
    <source>
        <dbReference type="ARBA" id="ARBA00010578"/>
    </source>
</evidence>
<dbReference type="HOGENOM" id="CLU_968163_0_0_1"/>
<dbReference type="Pfam" id="PF15469">
    <property type="entry name" value="Sec5"/>
    <property type="match status" value="1"/>
</dbReference>
<dbReference type="AlphaFoldDB" id="H2ZFP8"/>
<dbReference type="GO" id="GO:0015031">
    <property type="term" value="P:protein transport"/>
    <property type="evidence" value="ECO:0007669"/>
    <property type="project" value="UniProtKB-KW"/>
</dbReference>
<comment type="function">
    <text evidence="4">Component of the exocyst complex involved in the docking of exocytic vesicles with fusion sites on the plasma membrane.</text>
</comment>
<dbReference type="GO" id="GO:0006887">
    <property type="term" value="P:exocytosis"/>
    <property type="evidence" value="ECO:0007669"/>
    <property type="project" value="UniProtKB-KW"/>
</dbReference>
<reference evidence="6" key="2">
    <citation type="submission" date="2025-08" db="UniProtKB">
        <authorList>
            <consortium name="Ensembl"/>
        </authorList>
    </citation>
    <scope>IDENTIFICATION</scope>
</reference>
<dbReference type="OMA" id="NIGYHES"/>